<dbReference type="AlphaFoldDB" id="A0A0H3GXB0"/>
<dbReference type="EMBL" id="CP003200">
    <property type="protein sequence ID" value="AEW63082.1"/>
    <property type="molecule type" value="Genomic_DNA"/>
</dbReference>
<dbReference type="RefSeq" id="YP_005228684.1">
    <property type="nucleotide sequence ID" value="NC_016845.1"/>
</dbReference>
<dbReference type="RefSeq" id="WP_004218859.1">
    <property type="nucleotide sequence ID" value="NC_016845.1"/>
</dbReference>
<dbReference type="KEGG" id="kpm:KPHS_43840"/>
<evidence type="ECO:0000313" key="1">
    <source>
        <dbReference type="EMBL" id="AEW63082.1"/>
    </source>
</evidence>
<proteinExistence type="predicted"/>
<organism evidence="1 2">
    <name type="scientific">Klebsiella pneumoniae subsp. pneumoniae (strain HS11286)</name>
    <dbReference type="NCBI Taxonomy" id="1125630"/>
    <lineage>
        <taxon>Bacteria</taxon>
        <taxon>Pseudomonadati</taxon>
        <taxon>Pseudomonadota</taxon>
        <taxon>Gammaproteobacteria</taxon>
        <taxon>Enterobacterales</taxon>
        <taxon>Enterobacteriaceae</taxon>
        <taxon>Klebsiella/Raoultella group</taxon>
        <taxon>Klebsiella</taxon>
        <taxon>Klebsiella pneumoniae complex</taxon>
    </lineage>
</organism>
<dbReference type="GeneID" id="11849436"/>
<name>A0A0H3GXB0_KLEPH</name>
<protein>
    <submittedName>
        <fullName evidence="1">Uncharacterized protein</fullName>
    </submittedName>
</protein>
<gene>
    <name evidence="1" type="ordered locus">KPHS_43840</name>
</gene>
<sequence>MRRGRRAAWRKYEFLPAADRALGTGDNGFAIRDDALRRGLV</sequence>
<dbReference type="HOGENOM" id="CLU_3271446_0_0_6"/>
<evidence type="ECO:0000313" key="2">
    <source>
        <dbReference type="Proteomes" id="UP000007841"/>
    </source>
</evidence>
<dbReference type="PATRIC" id="fig|1125630.4.peg.4283"/>
<keyword evidence="2" id="KW-1185">Reference proteome</keyword>
<reference evidence="1 2" key="1">
    <citation type="journal article" date="2012" name="J. Bacteriol.">
        <title>Complete genome sequence of Klebsiella pneumoniae subsp. pneumoniae HS11286, a multidrug-resistant strain isolated from human sputum.</title>
        <authorList>
            <person name="Liu P."/>
            <person name="Li P."/>
            <person name="Jiang X."/>
            <person name="Bi D."/>
            <person name="Xie Y."/>
            <person name="Tai C."/>
            <person name="Deng Z."/>
            <person name="Rajakumar K."/>
            <person name="Ou H.Y."/>
        </authorList>
    </citation>
    <scope>NUCLEOTIDE SEQUENCE [LARGE SCALE GENOMIC DNA]</scope>
    <source>
        <strain evidence="1 2">HS11286</strain>
    </source>
</reference>
<dbReference type="Proteomes" id="UP000007841">
    <property type="component" value="Chromosome"/>
</dbReference>
<accession>A0A0H3GXB0</accession>
<dbReference type="STRING" id="1125630.KPHS_43840"/>